<protein>
    <submittedName>
        <fullName evidence="1">Uncharacterized protein</fullName>
    </submittedName>
</protein>
<dbReference type="Proteomes" id="UP001530293">
    <property type="component" value="Unassembled WGS sequence"/>
</dbReference>
<sequence>MRHNVMTCGGPDDLIKCRRKADCEAVCSSLSSSICPSRRVRSPPCTDSSPIDRSRGLSIGVCHRSVLSPSAYL</sequence>
<evidence type="ECO:0000313" key="2">
    <source>
        <dbReference type="Proteomes" id="UP001530293"/>
    </source>
</evidence>
<accession>A0ABD3M9P5</accession>
<evidence type="ECO:0000313" key="1">
    <source>
        <dbReference type="EMBL" id="KAL3760483.1"/>
    </source>
</evidence>
<reference evidence="1 2" key="1">
    <citation type="submission" date="2024-10" db="EMBL/GenBank/DDBJ databases">
        <title>Updated reference genomes for cyclostephanoid diatoms.</title>
        <authorList>
            <person name="Roberts W.R."/>
            <person name="Alverson A.J."/>
        </authorList>
    </citation>
    <scope>NUCLEOTIDE SEQUENCE [LARGE SCALE GENOMIC DNA]</scope>
    <source>
        <strain evidence="1 2">AJA232-27</strain>
    </source>
</reference>
<dbReference type="EMBL" id="JALLBG020000184">
    <property type="protein sequence ID" value="KAL3760483.1"/>
    <property type="molecule type" value="Genomic_DNA"/>
</dbReference>
<name>A0ABD3M9P5_9STRA</name>
<keyword evidence="2" id="KW-1185">Reference proteome</keyword>
<organism evidence="1 2">
    <name type="scientific">Discostella pseudostelligera</name>
    <dbReference type="NCBI Taxonomy" id="259834"/>
    <lineage>
        <taxon>Eukaryota</taxon>
        <taxon>Sar</taxon>
        <taxon>Stramenopiles</taxon>
        <taxon>Ochrophyta</taxon>
        <taxon>Bacillariophyta</taxon>
        <taxon>Coscinodiscophyceae</taxon>
        <taxon>Thalassiosirophycidae</taxon>
        <taxon>Stephanodiscales</taxon>
        <taxon>Stephanodiscaceae</taxon>
        <taxon>Discostella</taxon>
    </lineage>
</organism>
<dbReference type="AlphaFoldDB" id="A0ABD3M9P5"/>
<comment type="caution">
    <text evidence="1">The sequence shown here is derived from an EMBL/GenBank/DDBJ whole genome shotgun (WGS) entry which is preliminary data.</text>
</comment>
<gene>
    <name evidence="1" type="ORF">ACHAWU_004921</name>
</gene>
<proteinExistence type="predicted"/>